<keyword evidence="5" id="KW-1185">Reference proteome</keyword>
<dbReference type="GO" id="GO:0033736">
    <property type="term" value="F:L-lysine 6-oxidase activity"/>
    <property type="evidence" value="ECO:0007669"/>
    <property type="project" value="UniProtKB-EC"/>
</dbReference>
<dbReference type="RefSeq" id="WP_067018648.1">
    <property type="nucleotide sequence ID" value="NZ_FLOB01000010.1"/>
</dbReference>
<dbReference type="EC" id="1.4.3.20" evidence="4"/>
<proteinExistence type="predicted"/>
<evidence type="ECO:0000256" key="1">
    <source>
        <dbReference type="SAM" id="MobiDB-lite"/>
    </source>
</evidence>
<feature type="domain" description="L-Lysine epsilon oxidase N-terminal" evidence="2">
    <location>
        <begin position="354"/>
        <end position="571"/>
    </location>
</feature>
<dbReference type="STRING" id="1792290.MSP8886_03431"/>
<name>A0A1A8TR13_9GAMM</name>
<dbReference type="GO" id="GO:0020037">
    <property type="term" value="F:heme binding"/>
    <property type="evidence" value="ECO:0007669"/>
    <property type="project" value="InterPro"/>
</dbReference>
<dbReference type="AlphaFoldDB" id="A0A1A8TR13"/>
<organism evidence="4 5">
    <name type="scientific">Marinomonas spartinae</name>
    <dbReference type="NCBI Taxonomy" id="1792290"/>
    <lineage>
        <taxon>Bacteria</taxon>
        <taxon>Pseudomonadati</taxon>
        <taxon>Pseudomonadota</taxon>
        <taxon>Gammaproteobacteria</taxon>
        <taxon>Oceanospirillales</taxon>
        <taxon>Oceanospirillaceae</taxon>
        <taxon>Marinomonas</taxon>
    </lineage>
</organism>
<dbReference type="Gene3D" id="2.40.180.10">
    <property type="entry name" value="Catalase core domain"/>
    <property type="match status" value="1"/>
</dbReference>
<evidence type="ECO:0000259" key="3">
    <source>
        <dbReference type="Pfam" id="PF18417"/>
    </source>
</evidence>
<sequence>MDKIITDDKDCQINCANPTESLVNMFVEMIQKGRIEKGQCPALRPVFLKPHGVAKGRFIVNKDLPEELKIGLFAGTEYPLWARFSSDTLPSISDYKTTCGLALKLFNTPTPKIFGLPDETTFDIIMQNYPVFFVDTATDMCEFTRAGVVEGDYGPYLKAHPKTANILDQMATPVGSVLASPYWGILPFSLGEKQYVKYMLKPTIKAKEPTQPPTNPTYLAQEMADRLGKEDIRFEFCLQLRTNPDTMPLDEATVEWSEDESPFIPVAEILFPMQDINARGQAEYGENLSMNIWRVTKDHQPQGSIAQVRRDVYAASAQQRRNINGVPDGEPVSAKPKDQTPLGKDDVIVRAAIHPGIGVARVGNAETEYYIGPEVPHPEAAPKDFYRTPQGTLKRQAARFRIYGYNAAGEVVRELTSQNADISWRVQVANTKANWFYFITAMDIPESKDLIVKRRNPDVKGTSREELIIAPEPINISGDCQSGAEYCFDKGKFKGENVYLGELQTDDKGRLLFLGGHGISQSPSGLPPYDASNGDSFNNATDWFDDMSDGPVNANVCINGRSIPVEGSWVITAPPNFAPDIIGWRTMYDLMTDVYVNNGWLPVPETTSFTHDVLPQLQRLSNLQWVNKGFSAMFGAGGQMNFDDPSFISKLALKPIGVGIHRQDPYGELRQIMLNSFRPYQTQSNCPQLWPWLYGDDFGGDLLQASPNTMLALPSLQQLHLQRWAAGEFEEDWDPNYQPPRDLEHVPLDQQPAMLDKAAMHYCLADAFHPGCEMTWPMRHATLYAAPFRIRQSSVAERPNQWGDKLSQSKALAINGPLHAQVAGGITRWMGLPWQGDTAYCRAGYNHEYDLYQPSFWPARVPNTILTEDDYKTVMNESLSRKDRIIAFNKRRSWNRFIDRPEADGATPNIAQVMNRMIAEFAEQGIIEARPGIKDDPDFPTVIYVENNGYMEQAKAMLKATLTPEPGSREAKLQEAGWASEEQHQDALRLRQRKPTSR</sequence>
<protein>
    <submittedName>
        <fullName evidence="4">L-lysine 6-oxidase</fullName>
        <ecNumber evidence="4">1.4.3.20</ecNumber>
    </submittedName>
</protein>
<reference evidence="4 5" key="1">
    <citation type="submission" date="2016-06" db="EMBL/GenBank/DDBJ databases">
        <authorList>
            <person name="Kjaerup R.B."/>
            <person name="Dalgaard T.S."/>
            <person name="Juul-Madsen H.R."/>
        </authorList>
    </citation>
    <scope>NUCLEOTIDE SEQUENCE [LARGE SCALE GENOMIC DNA]</scope>
    <source>
        <strain evidence="4 5">CECT 8886</strain>
    </source>
</reference>
<keyword evidence="4" id="KW-0560">Oxidoreductase</keyword>
<dbReference type="Pfam" id="PF18417">
    <property type="entry name" value="LodA_C"/>
    <property type="match status" value="1"/>
</dbReference>
<dbReference type="InterPro" id="IPR041168">
    <property type="entry name" value="LodA_N"/>
</dbReference>
<accession>A0A1A8TR13</accession>
<dbReference type="Pfam" id="PF17990">
    <property type="entry name" value="LodA_N"/>
    <property type="match status" value="1"/>
</dbReference>
<dbReference type="CDD" id="cd14731">
    <property type="entry name" value="LodA_like_1"/>
    <property type="match status" value="1"/>
</dbReference>
<dbReference type="EMBL" id="FLOB01000010">
    <property type="protein sequence ID" value="SBS35629.1"/>
    <property type="molecule type" value="Genomic_DNA"/>
</dbReference>
<feature type="region of interest" description="Disordered" evidence="1">
    <location>
        <begin position="963"/>
        <end position="998"/>
    </location>
</feature>
<evidence type="ECO:0000313" key="5">
    <source>
        <dbReference type="Proteomes" id="UP000092544"/>
    </source>
</evidence>
<dbReference type="InterPro" id="IPR033798">
    <property type="entry name" value="LodA-like"/>
</dbReference>
<evidence type="ECO:0000259" key="2">
    <source>
        <dbReference type="Pfam" id="PF17990"/>
    </source>
</evidence>
<dbReference type="InterPro" id="IPR041173">
    <property type="entry name" value="LodA_C"/>
</dbReference>
<feature type="domain" description="L-lysine epsilon oxidase C-terminal" evidence="3">
    <location>
        <begin position="705"/>
        <end position="857"/>
    </location>
</feature>
<feature type="region of interest" description="Disordered" evidence="1">
    <location>
        <begin position="320"/>
        <end position="343"/>
    </location>
</feature>
<dbReference type="InterPro" id="IPR020835">
    <property type="entry name" value="Catalase_sf"/>
</dbReference>
<evidence type="ECO:0000313" key="4">
    <source>
        <dbReference type="EMBL" id="SBS35629.1"/>
    </source>
</evidence>
<gene>
    <name evidence="4" type="primary">lodA_1</name>
    <name evidence="4" type="ORF">MSP8886_03431</name>
</gene>
<dbReference type="Proteomes" id="UP000092544">
    <property type="component" value="Unassembled WGS sequence"/>
</dbReference>
<dbReference type="SUPFAM" id="SSF56634">
    <property type="entry name" value="Heme-dependent catalase-like"/>
    <property type="match status" value="1"/>
</dbReference>